<dbReference type="Proteomes" id="UP000077266">
    <property type="component" value="Unassembled WGS sequence"/>
</dbReference>
<dbReference type="AlphaFoldDB" id="A0A165JBG9"/>
<organism evidence="1 2">
    <name type="scientific">Exidia glandulosa HHB12029</name>
    <dbReference type="NCBI Taxonomy" id="1314781"/>
    <lineage>
        <taxon>Eukaryota</taxon>
        <taxon>Fungi</taxon>
        <taxon>Dikarya</taxon>
        <taxon>Basidiomycota</taxon>
        <taxon>Agaricomycotina</taxon>
        <taxon>Agaricomycetes</taxon>
        <taxon>Auriculariales</taxon>
        <taxon>Exidiaceae</taxon>
        <taxon>Exidia</taxon>
    </lineage>
</organism>
<gene>
    <name evidence="1" type="ORF">EXIGLDRAFT_506070</name>
</gene>
<sequence>MHLSSDSAWPRKTSVHGGRFLCCRVAQASYRASARCQACLVFTKRRQPDSAFTRRDRDFIRESRTAQLSLIVIVAVGGNAGS</sequence>
<dbReference type="InParanoid" id="A0A165JBG9"/>
<keyword evidence="2" id="KW-1185">Reference proteome</keyword>
<evidence type="ECO:0000313" key="1">
    <source>
        <dbReference type="EMBL" id="KZV94608.1"/>
    </source>
</evidence>
<dbReference type="EMBL" id="KV425970">
    <property type="protein sequence ID" value="KZV94608.1"/>
    <property type="molecule type" value="Genomic_DNA"/>
</dbReference>
<name>A0A165JBG9_EXIGL</name>
<proteinExistence type="predicted"/>
<evidence type="ECO:0000313" key="2">
    <source>
        <dbReference type="Proteomes" id="UP000077266"/>
    </source>
</evidence>
<reference evidence="1 2" key="1">
    <citation type="journal article" date="2016" name="Mol. Biol. Evol.">
        <title>Comparative Genomics of Early-Diverging Mushroom-Forming Fungi Provides Insights into the Origins of Lignocellulose Decay Capabilities.</title>
        <authorList>
            <person name="Nagy L.G."/>
            <person name="Riley R."/>
            <person name="Tritt A."/>
            <person name="Adam C."/>
            <person name="Daum C."/>
            <person name="Floudas D."/>
            <person name="Sun H."/>
            <person name="Yadav J.S."/>
            <person name="Pangilinan J."/>
            <person name="Larsson K.H."/>
            <person name="Matsuura K."/>
            <person name="Barry K."/>
            <person name="Labutti K."/>
            <person name="Kuo R."/>
            <person name="Ohm R.A."/>
            <person name="Bhattacharya S.S."/>
            <person name="Shirouzu T."/>
            <person name="Yoshinaga Y."/>
            <person name="Martin F.M."/>
            <person name="Grigoriev I.V."/>
            <person name="Hibbett D.S."/>
        </authorList>
    </citation>
    <scope>NUCLEOTIDE SEQUENCE [LARGE SCALE GENOMIC DNA]</scope>
    <source>
        <strain evidence="1 2">HHB12029</strain>
    </source>
</reference>
<protein>
    <submittedName>
        <fullName evidence="1">Uncharacterized protein</fullName>
    </submittedName>
</protein>
<accession>A0A165JBG9</accession>